<dbReference type="GO" id="GO:0005524">
    <property type="term" value="F:ATP binding"/>
    <property type="evidence" value="ECO:0007669"/>
    <property type="project" value="InterPro"/>
</dbReference>
<proteinExistence type="predicted"/>
<dbReference type="InterPro" id="IPR027417">
    <property type="entry name" value="P-loop_NTPase"/>
</dbReference>
<dbReference type="AlphaFoldDB" id="A0AAN9JQ50"/>
<dbReference type="SUPFAM" id="SSF63887">
    <property type="entry name" value="P-domain of calnexin/calreticulin"/>
    <property type="match status" value="1"/>
</dbReference>
<keyword evidence="3" id="KW-1185">Reference proteome</keyword>
<dbReference type="Proteomes" id="UP001359559">
    <property type="component" value="Unassembled WGS sequence"/>
</dbReference>
<dbReference type="Gene3D" id="3.40.50.10490">
    <property type="entry name" value="Glucose-6-phosphate isomerase like protein, domain 1"/>
    <property type="match status" value="1"/>
</dbReference>
<evidence type="ECO:0000313" key="3">
    <source>
        <dbReference type="Proteomes" id="UP001359559"/>
    </source>
</evidence>
<dbReference type="GO" id="GO:0005886">
    <property type="term" value="C:plasma membrane"/>
    <property type="evidence" value="ECO:0007669"/>
    <property type="project" value="TreeGrafter"/>
</dbReference>
<comment type="caution">
    <text evidence="2">The sequence shown here is derived from an EMBL/GenBank/DDBJ whole genome shotgun (WGS) entry which is preliminary data.</text>
</comment>
<evidence type="ECO:0000313" key="2">
    <source>
        <dbReference type="EMBL" id="KAK7302131.1"/>
    </source>
</evidence>
<dbReference type="GO" id="GO:0016887">
    <property type="term" value="F:ATP hydrolysis activity"/>
    <property type="evidence" value="ECO:0007669"/>
    <property type="project" value="InterPro"/>
</dbReference>
<dbReference type="InterPro" id="IPR023591">
    <property type="entry name" value="Ribosomal_uS2_flav_dom_sf"/>
</dbReference>
<dbReference type="PANTHER" id="PTHR24222:SF86">
    <property type="entry name" value="ABC TRANSPORTER B FAMILY PROTEIN"/>
    <property type="match status" value="1"/>
</dbReference>
<reference evidence="2 3" key="1">
    <citation type="submission" date="2024-01" db="EMBL/GenBank/DDBJ databases">
        <title>The genomes of 5 underutilized Papilionoideae crops provide insights into root nodulation and disease resistance.</title>
        <authorList>
            <person name="Yuan L."/>
        </authorList>
    </citation>
    <scope>NUCLEOTIDE SEQUENCE [LARGE SCALE GENOMIC DNA]</scope>
    <source>
        <strain evidence="2">LY-2023</strain>
        <tissue evidence="2">Leaf</tissue>
    </source>
</reference>
<sequence>MEHYIFMRRNDGIYIINLGKTWEKLQLAARVIVAIENPQDIIVQSARPYGQRAVLKFAQYTSPHAIAAEILDLKAKKPVEWDDEDDALWKPPKVPNPSYKGPWKRKHQEMSSKALIVCEIRNALNDEALQELVCCINGSSNAENELDKAMEDEVFGLFTDKGYDTIVRERGVQVSGGQKQRVAIARAIVKSPKILLLDEATSALDVESERVIQDVLNRVRVDRTTIMVAHRLSTIKGVDSIVVIENRVITEKGKHHTYEWYICFFSSTAHESFYILDPFSSMTSLSDEIMPM</sequence>
<dbReference type="GO" id="GO:0042626">
    <property type="term" value="F:ATPase-coupled transmembrane transporter activity"/>
    <property type="evidence" value="ECO:0007669"/>
    <property type="project" value="TreeGrafter"/>
</dbReference>
<accession>A0AAN9JQ50</accession>
<protein>
    <recommendedName>
        <fullName evidence="1">ABC transporter domain-containing protein</fullName>
    </recommendedName>
</protein>
<feature type="domain" description="ABC transporter" evidence="1">
    <location>
        <begin position="13"/>
        <end position="271"/>
    </location>
</feature>
<dbReference type="EMBL" id="JAYKXN010000003">
    <property type="protein sequence ID" value="KAK7302131.1"/>
    <property type="molecule type" value="Genomic_DNA"/>
</dbReference>
<dbReference type="PANTHER" id="PTHR24222">
    <property type="entry name" value="ABC TRANSPORTER B FAMILY"/>
    <property type="match status" value="1"/>
</dbReference>
<dbReference type="GO" id="GO:0005509">
    <property type="term" value="F:calcium ion binding"/>
    <property type="evidence" value="ECO:0007669"/>
    <property type="project" value="InterPro"/>
</dbReference>
<dbReference type="PROSITE" id="PS50893">
    <property type="entry name" value="ABC_TRANSPORTER_2"/>
    <property type="match status" value="1"/>
</dbReference>
<dbReference type="SUPFAM" id="SSF52540">
    <property type="entry name" value="P-loop containing nucleoside triphosphate hydrolases"/>
    <property type="match status" value="1"/>
</dbReference>
<name>A0AAN9JQ50_CLITE</name>
<dbReference type="InterPro" id="IPR003439">
    <property type="entry name" value="ABC_transporter-like_ATP-bd"/>
</dbReference>
<dbReference type="InterPro" id="IPR009033">
    <property type="entry name" value="Calreticulin/calnexin_P_dom_sf"/>
</dbReference>
<evidence type="ECO:0000259" key="1">
    <source>
        <dbReference type="PROSITE" id="PS50893"/>
    </source>
</evidence>
<dbReference type="PROSITE" id="PS00211">
    <property type="entry name" value="ABC_TRANSPORTER_1"/>
    <property type="match status" value="1"/>
</dbReference>
<dbReference type="Pfam" id="PF00005">
    <property type="entry name" value="ABC_tran"/>
    <property type="match status" value="1"/>
</dbReference>
<dbReference type="Gene3D" id="3.40.50.300">
    <property type="entry name" value="P-loop containing nucleotide triphosphate hydrolases"/>
    <property type="match status" value="1"/>
</dbReference>
<gene>
    <name evidence="2" type="ORF">RJT34_13011</name>
</gene>
<organism evidence="2 3">
    <name type="scientific">Clitoria ternatea</name>
    <name type="common">Butterfly pea</name>
    <dbReference type="NCBI Taxonomy" id="43366"/>
    <lineage>
        <taxon>Eukaryota</taxon>
        <taxon>Viridiplantae</taxon>
        <taxon>Streptophyta</taxon>
        <taxon>Embryophyta</taxon>
        <taxon>Tracheophyta</taxon>
        <taxon>Spermatophyta</taxon>
        <taxon>Magnoliopsida</taxon>
        <taxon>eudicotyledons</taxon>
        <taxon>Gunneridae</taxon>
        <taxon>Pentapetalae</taxon>
        <taxon>rosids</taxon>
        <taxon>fabids</taxon>
        <taxon>Fabales</taxon>
        <taxon>Fabaceae</taxon>
        <taxon>Papilionoideae</taxon>
        <taxon>50 kb inversion clade</taxon>
        <taxon>NPAAA clade</taxon>
        <taxon>indigoferoid/millettioid clade</taxon>
        <taxon>Phaseoleae</taxon>
        <taxon>Clitoria</taxon>
    </lineage>
</organism>
<dbReference type="InterPro" id="IPR039421">
    <property type="entry name" value="Type_1_exporter"/>
</dbReference>
<dbReference type="SUPFAM" id="SSF52313">
    <property type="entry name" value="Ribosomal protein S2"/>
    <property type="match status" value="1"/>
</dbReference>
<dbReference type="InterPro" id="IPR017871">
    <property type="entry name" value="ABC_transporter-like_CS"/>
</dbReference>